<evidence type="ECO:0000256" key="4">
    <source>
        <dbReference type="ARBA" id="ARBA00022917"/>
    </source>
</evidence>
<sequence>MAALLVIAPGPTANGDLHLGHLAGPFLSADVCARYARATGRDSLFGTGVHFTQNYIVTTARRLGEAPEDLRLRAAEQVEATLAAAGIVPDGFVRFDERYLKTVRTFFERLHGEGHLRLRKVRFPYLPDTGEYLTDAYVRGGCPVCLAEGCAGLCENCGHWIASGDLLDPRSTRHPELPVELREKEVLVLPLEEHRTALASHFARLAPTMRPRLAQLVEELMARRLPDYPITLPIDWGIPAPFAETPGQVLYSDTETVAWSLHAIALAAESRGEVPGDEERHWALEAGPEVAYFFGSDASFAFALAGTAMLLALGGLALPAHFVTNEFYELDSDKFSTSRGHVVTGRQLTAEVPRDLARYYLAATGPDFQRTNFTRAAMDRVCGQRLVEPWNRVAAKAEAYLDRGPLPVSARSRHAAALIAERFAAALRPRRFSLSAAAFTLTEQLGRLDRWEVTDTDAGDFWHELDLFLRCAAPLLVDLGAEGLPDPAIPAEPTATTVRPRALPRLATGVRGSARGGGR</sequence>
<dbReference type="EMBL" id="RKQG01000001">
    <property type="protein sequence ID" value="RPE35525.1"/>
    <property type="molecule type" value="Genomic_DNA"/>
</dbReference>
<evidence type="ECO:0000313" key="13">
    <source>
        <dbReference type="Proteomes" id="UP000267408"/>
    </source>
</evidence>
<dbReference type="GO" id="GO:0004825">
    <property type="term" value="F:methionine-tRNA ligase activity"/>
    <property type="evidence" value="ECO:0007669"/>
    <property type="project" value="UniProtKB-EC"/>
</dbReference>
<evidence type="ECO:0000256" key="1">
    <source>
        <dbReference type="ARBA" id="ARBA00022598"/>
    </source>
</evidence>
<accession>A0A3N4RXR3</accession>
<dbReference type="InterPro" id="IPR014729">
    <property type="entry name" value="Rossmann-like_a/b/a_fold"/>
</dbReference>
<evidence type="ECO:0000313" key="12">
    <source>
        <dbReference type="Proteomes" id="UP000266906"/>
    </source>
</evidence>
<feature type="domain" description="Methionyl/Leucyl tRNA synthetase" evidence="9">
    <location>
        <begin position="5"/>
        <end position="389"/>
    </location>
</feature>
<dbReference type="RefSeq" id="WP_123556953.1">
    <property type="nucleotide sequence ID" value="NZ_RJVJ01000001.1"/>
</dbReference>
<reference evidence="12 13" key="1">
    <citation type="submission" date="2018-11" db="EMBL/GenBank/DDBJ databases">
        <title>Sequencing the genomes of 1000 actinobacteria strains.</title>
        <authorList>
            <person name="Klenk H.-P."/>
        </authorList>
    </citation>
    <scope>NUCLEOTIDE SEQUENCE [LARGE SCALE GENOMIC DNA]</scope>
    <source>
        <strain evidence="10 13">DSM 44780</strain>
        <strain evidence="11 12">DSM 44781</strain>
    </source>
</reference>
<evidence type="ECO:0000256" key="3">
    <source>
        <dbReference type="ARBA" id="ARBA00022840"/>
    </source>
</evidence>
<evidence type="ECO:0000256" key="8">
    <source>
        <dbReference type="SAM" id="MobiDB-lite"/>
    </source>
</evidence>
<comment type="caution">
    <text evidence="11">The sequence shown here is derived from an EMBL/GenBank/DDBJ whole genome shotgun (WGS) entry which is preliminary data.</text>
</comment>
<dbReference type="OrthoDB" id="9810191at2"/>
<evidence type="ECO:0000259" key="9">
    <source>
        <dbReference type="Pfam" id="PF09334"/>
    </source>
</evidence>
<organism evidence="11 12">
    <name type="scientific">Kitasatospora cineracea</name>
    <dbReference type="NCBI Taxonomy" id="88074"/>
    <lineage>
        <taxon>Bacteria</taxon>
        <taxon>Bacillati</taxon>
        <taxon>Actinomycetota</taxon>
        <taxon>Actinomycetes</taxon>
        <taxon>Kitasatosporales</taxon>
        <taxon>Streptomycetaceae</taxon>
        <taxon>Kitasatospora</taxon>
    </lineage>
</organism>
<name>A0A3N4RXR3_9ACTN</name>
<dbReference type="Gene3D" id="2.20.28.20">
    <property type="entry name" value="Methionyl-tRNA synthetase, Zn-domain"/>
    <property type="match status" value="1"/>
</dbReference>
<dbReference type="PANTHER" id="PTHR45765:SF1">
    <property type="entry name" value="METHIONINE--TRNA LIGASE, CYTOPLASMIC"/>
    <property type="match status" value="1"/>
</dbReference>
<dbReference type="PROSITE" id="PS00178">
    <property type="entry name" value="AA_TRNA_LIGASE_I"/>
    <property type="match status" value="1"/>
</dbReference>
<dbReference type="GO" id="GO:0006431">
    <property type="term" value="P:methionyl-tRNA aminoacylation"/>
    <property type="evidence" value="ECO:0007669"/>
    <property type="project" value="TreeGrafter"/>
</dbReference>
<evidence type="ECO:0000313" key="10">
    <source>
        <dbReference type="EMBL" id="ROR45173.1"/>
    </source>
</evidence>
<evidence type="ECO:0000256" key="2">
    <source>
        <dbReference type="ARBA" id="ARBA00022741"/>
    </source>
</evidence>
<dbReference type="Pfam" id="PF09334">
    <property type="entry name" value="tRNA-synt_1g"/>
    <property type="match status" value="1"/>
</dbReference>
<protein>
    <submittedName>
        <fullName evidence="11">Methionyl-tRNA synthetase</fullName>
    </submittedName>
</protein>
<comment type="catalytic activity">
    <reaction evidence="6">
        <text>tRNA(Met) + L-methionine + ATP = L-methionyl-tRNA(Met) + AMP + diphosphate</text>
        <dbReference type="Rhea" id="RHEA:13481"/>
        <dbReference type="Rhea" id="RHEA-COMP:9667"/>
        <dbReference type="Rhea" id="RHEA-COMP:9698"/>
        <dbReference type="ChEBI" id="CHEBI:30616"/>
        <dbReference type="ChEBI" id="CHEBI:33019"/>
        <dbReference type="ChEBI" id="CHEBI:57844"/>
        <dbReference type="ChEBI" id="CHEBI:78442"/>
        <dbReference type="ChEBI" id="CHEBI:78530"/>
        <dbReference type="ChEBI" id="CHEBI:456215"/>
        <dbReference type="EC" id="6.1.1.10"/>
    </reaction>
</comment>
<dbReference type="GO" id="GO:0005524">
    <property type="term" value="F:ATP binding"/>
    <property type="evidence" value="ECO:0007669"/>
    <property type="project" value="UniProtKB-KW"/>
</dbReference>
<dbReference type="AlphaFoldDB" id="A0A3N4RXR3"/>
<gene>
    <name evidence="11" type="ORF">EDD38_3875</name>
    <name evidence="10" type="ORF">EDD39_3388</name>
</gene>
<evidence type="ECO:0000256" key="6">
    <source>
        <dbReference type="ARBA" id="ARBA00047364"/>
    </source>
</evidence>
<keyword evidence="2 7" id="KW-0547">Nucleotide-binding</keyword>
<keyword evidence="3 7" id="KW-0067">ATP-binding</keyword>
<dbReference type="InterPro" id="IPR015413">
    <property type="entry name" value="Methionyl/Leucyl_tRNA_Synth"/>
</dbReference>
<keyword evidence="5 7" id="KW-0030">Aminoacyl-tRNA synthetase</keyword>
<keyword evidence="12" id="KW-1185">Reference proteome</keyword>
<evidence type="ECO:0000313" key="11">
    <source>
        <dbReference type="EMBL" id="RPE35525.1"/>
    </source>
</evidence>
<keyword evidence="1 7" id="KW-0436">Ligase</keyword>
<dbReference type="SUPFAM" id="SSF52374">
    <property type="entry name" value="Nucleotidylyl transferase"/>
    <property type="match status" value="1"/>
</dbReference>
<dbReference type="EMBL" id="RJVJ01000001">
    <property type="protein sequence ID" value="ROR45173.1"/>
    <property type="molecule type" value="Genomic_DNA"/>
</dbReference>
<evidence type="ECO:0000256" key="5">
    <source>
        <dbReference type="ARBA" id="ARBA00023146"/>
    </source>
</evidence>
<feature type="region of interest" description="Disordered" evidence="8">
    <location>
        <begin position="488"/>
        <end position="519"/>
    </location>
</feature>
<dbReference type="Gene3D" id="3.40.50.620">
    <property type="entry name" value="HUPs"/>
    <property type="match status" value="1"/>
</dbReference>
<accession>A0A8G1UJK1</accession>
<dbReference type="InterPro" id="IPR029038">
    <property type="entry name" value="MetRS_Zn"/>
</dbReference>
<dbReference type="InterPro" id="IPR001412">
    <property type="entry name" value="aa-tRNA-synth_I_CS"/>
</dbReference>
<dbReference type="GO" id="GO:0005829">
    <property type="term" value="C:cytosol"/>
    <property type="evidence" value="ECO:0007669"/>
    <property type="project" value="TreeGrafter"/>
</dbReference>
<dbReference type="Proteomes" id="UP000267408">
    <property type="component" value="Unassembled WGS sequence"/>
</dbReference>
<dbReference type="Proteomes" id="UP000266906">
    <property type="component" value="Unassembled WGS sequence"/>
</dbReference>
<proteinExistence type="inferred from homology"/>
<keyword evidence="4 7" id="KW-0648">Protein biosynthesis</keyword>
<comment type="similarity">
    <text evidence="7">Belongs to the class-I aminoacyl-tRNA synthetase family.</text>
</comment>
<evidence type="ECO:0000256" key="7">
    <source>
        <dbReference type="RuleBase" id="RU363039"/>
    </source>
</evidence>
<dbReference type="PANTHER" id="PTHR45765">
    <property type="entry name" value="METHIONINE--TRNA LIGASE"/>
    <property type="match status" value="1"/>
</dbReference>
<dbReference type="InterPro" id="IPR023458">
    <property type="entry name" value="Met-tRNA_ligase_1"/>
</dbReference>